<dbReference type="Proteomes" id="UP001501676">
    <property type="component" value="Unassembled WGS sequence"/>
</dbReference>
<protein>
    <recommendedName>
        <fullName evidence="2">alpha-L-rhamnosidase</fullName>
        <ecNumber evidence="2">3.2.1.40</ecNumber>
    </recommendedName>
</protein>
<dbReference type="RefSeq" id="WP_345728286.1">
    <property type="nucleotide sequence ID" value="NZ_BAAAYN010000017.1"/>
</dbReference>
<dbReference type="InterPro" id="IPR008902">
    <property type="entry name" value="Rhamnosid_concanavalin"/>
</dbReference>
<evidence type="ECO:0000256" key="1">
    <source>
        <dbReference type="ARBA" id="ARBA00001445"/>
    </source>
</evidence>
<dbReference type="Pfam" id="PF05592">
    <property type="entry name" value="Bac_rhamnosid"/>
    <property type="match status" value="1"/>
</dbReference>
<dbReference type="PANTHER" id="PTHR33307">
    <property type="entry name" value="ALPHA-RHAMNOSIDASE (EUROFUNG)"/>
    <property type="match status" value="1"/>
</dbReference>
<evidence type="ECO:0000259" key="6">
    <source>
        <dbReference type="Pfam" id="PF17389"/>
    </source>
</evidence>
<gene>
    <name evidence="8" type="ORF">GCM10020369_25760</name>
</gene>
<dbReference type="InterPro" id="IPR035398">
    <property type="entry name" value="Bac_rhamnosid_C"/>
</dbReference>
<evidence type="ECO:0000256" key="3">
    <source>
        <dbReference type="ARBA" id="ARBA00022801"/>
    </source>
</evidence>
<dbReference type="Gene3D" id="2.60.120.260">
    <property type="entry name" value="Galactose-binding domain-like"/>
    <property type="match status" value="2"/>
</dbReference>
<dbReference type="Pfam" id="PF25788">
    <property type="entry name" value="Ig_Rha78A_N"/>
    <property type="match status" value="1"/>
</dbReference>
<dbReference type="Pfam" id="PF17389">
    <property type="entry name" value="Bac_rhamnosid6H"/>
    <property type="match status" value="1"/>
</dbReference>
<evidence type="ECO:0000313" key="9">
    <source>
        <dbReference type="Proteomes" id="UP001501676"/>
    </source>
</evidence>
<dbReference type="Gene3D" id="2.60.40.10">
    <property type="entry name" value="Immunoglobulins"/>
    <property type="match status" value="1"/>
</dbReference>
<feature type="domain" description="Bacterial alpha-L-rhamnosidase N-terminal" evidence="5">
    <location>
        <begin position="157"/>
        <end position="326"/>
    </location>
</feature>
<dbReference type="EC" id="3.2.1.40" evidence="2"/>
<keyword evidence="9" id="KW-1185">Reference proteome</keyword>
<dbReference type="Pfam" id="PF17390">
    <property type="entry name" value="Bac_rhamnosid_C"/>
    <property type="match status" value="1"/>
</dbReference>
<dbReference type="InterPro" id="IPR013737">
    <property type="entry name" value="Bac_rhamnosid_N"/>
</dbReference>
<feature type="domain" description="Alpha-L-rhamnosidase concanavalin-like" evidence="4">
    <location>
        <begin position="336"/>
        <end position="435"/>
    </location>
</feature>
<feature type="domain" description="Alpha-L-rhamnosidase six-hairpin glycosidase" evidence="6">
    <location>
        <begin position="441"/>
        <end position="773"/>
    </location>
</feature>
<dbReference type="PIRSF" id="PIRSF010631">
    <property type="entry name" value="A-rhamnsds"/>
    <property type="match status" value="1"/>
</dbReference>
<evidence type="ECO:0000259" key="7">
    <source>
        <dbReference type="Pfam" id="PF17390"/>
    </source>
</evidence>
<evidence type="ECO:0000259" key="5">
    <source>
        <dbReference type="Pfam" id="PF08531"/>
    </source>
</evidence>
<dbReference type="Gene3D" id="2.60.420.10">
    <property type="entry name" value="Maltose phosphorylase, domain 3"/>
    <property type="match status" value="1"/>
</dbReference>
<keyword evidence="3" id="KW-0378">Hydrolase</keyword>
<sequence length="875" mass="97046">MLTPYALSCDGRTTPLGLDERTPLLSWRLRSDRRGDAQTAYRILVTEDGVRRWDSGRVEAGENAQIRYDGPALRSGTRYEWSVTVWNADGAEAGTADSWFETALLHPDEWAAVWIGRDPRIQPPFDPPVVDDLTDRVRHLAPPPHLRRAFQLASPPVRARLYATARGVYEPRLNGVRIGDRELAPGWTEYRTRILYQTYDVTDVVQAGENVLGAVLADGWWSGYVGFDSRHQAQHYGDAPQFLAQLVCEFADGSTRTITTDSEWVERPGPIRYADLLMGQHEDAALALPGWDSPGYDAHGWTPVQVVDTAPGPLVAEPDEPIRVTEELHPVSVTALGDGRHLVDFGQNMVGRIRLTIRDAKPGQRIRLRHAEVLTDGELYTENLRTAEATDLYLAAGQPLETFEPSFTFHGFRYVEVTGYPGTLAARDVVGRVLHSDTPFTGSFECDDETVNRLYRNIRWGQRGNWVSVPTDCPQRDERLGWLADAQIFAPTAMRNADVQAFFARWLADVRAAATPEGAFPDIAPKVAMLTEGAPAWGDGGVIIPWLLYRAYGDTRTLERSYDSMTAWIGHVHRHNPDLIWRHRVGNNYGDWLQVDAETPRDLLATAYFAQSTALVAAAARVLGRDPEPYDTLHARIRAAFVDAFVEDDGRVIGDTQTGYLLALGFDLLPPHLVKPAFARLAADVEKRDHHLTTGFVGVALLCPVLARHGRPDLAYALLHQDTYPSWGYSIVHGATTIWERWDGWTADRGFQAAQMNSFNHYSLGSVGDWLYGGVAGIEQAPDSVGYRALVLRPTVGGRLTWARASQETIRGRVACGWRLDGDQVVVDVELPPGTTADLLVPTSDPTSIRDGNGEAVPGPELRLTSGTYRFTAPR</sequence>
<comment type="catalytic activity">
    <reaction evidence="1">
        <text>Hydrolysis of terminal non-reducing alpha-L-rhamnose residues in alpha-L-rhamnosides.</text>
        <dbReference type="EC" id="3.2.1.40"/>
    </reaction>
</comment>
<dbReference type="InterPro" id="IPR016007">
    <property type="entry name" value="Alpha_rhamnosid"/>
</dbReference>
<evidence type="ECO:0000259" key="4">
    <source>
        <dbReference type="Pfam" id="PF05592"/>
    </source>
</evidence>
<dbReference type="EMBL" id="BAAAYN010000017">
    <property type="protein sequence ID" value="GAA3386670.1"/>
    <property type="molecule type" value="Genomic_DNA"/>
</dbReference>
<dbReference type="PANTHER" id="PTHR33307:SF6">
    <property type="entry name" value="ALPHA-RHAMNOSIDASE (EUROFUNG)-RELATED"/>
    <property type="match status" value="1"/>
</dbReference>
<comment type="caution">
    <text evidence="8">The sequence shown here is derived from an EMBL/GenBank/DDBJ whole genome shotgun (WGS) entry which is preliminary data.</text>
</comment>
<dbReference type="InterPro" id="IPR035396">
    <property type="entry name" value="Bac_rhamnosid6H"/>
</dbReference>
<dbReference type="Gene3D" id="1.50.10.10">
    <property type="match status" value="1"/>
</dbReference>
<organism evidence="8 9">
    <name type="scientific">Cryptosporangium minutisporangium</name>
    <dbReference type="NCBI Taxonomy" id="113569"/>
    <lineage>
        <taxon>Bacteria</taxon>
        <taxon>Bacillati</taxon>
        <taxon>Actinomycetota</taxon>
        <taxon>Actinomycetes</taxon>
        <taxon>Cryptosporangiales</taxon>
        <taxon>Cryptosporangiaceae</taxon>
        <taxon>Cryptosporangium</taxon>
    </lineage>
</organism>
<dbReference type="InterPro" id="IPR012341">
    <property type="entry name" value="6hp_glycosidase-like_sf"/>
</dbReference>
<evidence type="ECO:0000256" key="2">
    <source>
        <dbReference type="ARBA" id="ARBA00012652"/>
    </source>
</evidence>
<evidence type="ECO:0000313" key="8">
    <source>
        <dbReference type="EMBL" id="GAA3386670.1"/>
    </source>
</evidence>
<feature type="domain" description="Alpha-L-rhamnosidase C-terminal" evidence="7">
    <location>
        <begin position="777"/>
        <end position="851"/>
    </location>
</feature>
<dbReference type="InterPro" id="IPR013783">
    <property type="entry name" value="Ig-like_fold"/>
</dbReference>
<name>A0ABP6SW20_9ACTN</name>
<accession>A0ABP6SW20</accession>
<reference evidence="9" key="1">
    <citation type="journal article" date="2019" name="Int. J. Syst. Evol. Microbiol.">
        <title>The Global Catalogue of Microorganisms (GCM) 10K type strain sequencing project: providing services to taxonomists for standard genome sequencing and annotation.</title>
        <authorList>
            <consortium name="The Broad Institute Genomics Platform"/>
            <consortium name="The Broad Institute Genome Sequencing Center for Infectious Disease"/>
            <person name="Wu L."/>
            <person name="Ma J."/>
        </authorList>
    </citation>
    <scope>NUCLEOTIDE SEQUENCE [LARGE SCALE GENOMIC DNA]</scope>
    <source>
        <strain evidence="9">JCM 9458</strain>
    </source>
</reference>
<dbReference type="Pfam" id="PF08531">
    <property type="entry name" value="Bac_rhamnosid_N"/>
    <property type="match status" value="1"/>
</dbReference>
<proteinExistence type="predicted"/>
<dbReference type="InterPro" id="IPR008928">
    <property type="entry name" value="6-hairpin_glycosidase_sf"/>
</dbReference>
<dbReference type="SUPFAM" id="SSF48208">
    <property type="entry name" value="Six-hairpin glycosidases"/>
    <property type="match status" value="1"/>
</dbReference>